<feature type="compositionally biased region" description="Basic and acidic residues" evidence="1">
    <location>
        <begin position="14"/>
        <end position="23"/>
    </location>
</feature>
<accession>A0A0B0PDE6</accession>
<gene>
    <name evidence="2" type="ORF">F383_00129</name>
</gene>
<organism evidence="2 3">
    <name type="scientific">Gossypium arboreum</name>
    <name type="common">Tree cotton</name>
    <name type="synonym">Gossypium nanking</name>
    <dbReference type="NCBI Taxonomy" id="29729"/>
    <lineage>
        <taxon>Eukaryota</taxon>
        <taxon>Viridiplantae</taxon>
        <taxon>Streptophyta</taxon>
        <taxon>Embryophyta</taxon>
        <taxon>Tracheophyta</taxon>
        <taxon>Spermatophyta</taxon>
        <taxon>Magnoliopsida</taxon>
        <taxon>eudicotyledons</taxon>
        <taxon>Gunneridae</taxon>
        <taxon>Pentapetalae</taxon>
        <taxon>rosids</taxon>
        <taxon>malvids</taxon>
        <taxon>Malvales</taxon>
        <taxon>Malvaceae</taxon>
        <taxon>Malvoideae</taxon>
        <taxon>Gossypium</taxon>
    </lineage>
</organism>
<feature type="region of interest" description="Disordered" evidence="1">
    <location>
        <begin position="1"/>
        <end position="23"/>
    </location>
</feature>
<dbReference type="Proteomes" id="UP000032142">
    <property type="component" value="Unassembled WGS sequence"/>
</dbReference>
<feature type="compositionally biased region" description="Basic residues" evidence="1">
    <location>
        <begin position="1"/>
        <end position="13"/>
    </location>
</feature>
<evidence type="ECO:0000313" key="3">
    <source>
        <dbReference type="Proteomes" id="UP000032142"/>
    </source>
</evidence>
<keyword evidence="3" id="KW-1185">Reference proteome</keyword>
<sequence>MVLSAHHVHKRATRHYDVARSHG</sequence>
<name>A0A0B0PDE6_GOSAR</name>
<dbReference type="EMBL" id="KN418505">
    <property type="protein sequence ID" value="KHG21426.1"/>
    <property type="molecule type" value="Genomic_DNA"/>
</dbReference>
<proteinExistence type="predicted"/>
<reference evidence="3" key="1">
    <citation type="submission" date="2014-09" db="EMBL/GenBank/DDBJ databases">
        <authorList>
            <person name="Mudge J."/>
            <person name="Ramaraj T."/>
            <person name="Lindquist I.E."/>
            <person name="Bharti A.K."/>
            <person name="Sundararajan A."/>
            <person name="Cameron C.T."/>
            <person name="Woodward J.E."/>
            <person name="May G.D."/>
            <person name="Brubaker C."/>
            <person name="Broadhvest J."/>
            <person name="Wilkins T.A."/>
        </authorList>
    </citation>
    <scope>NUCLEOTIDE SEQUENCE</scope>
    <source>
        <strain evidence="3">cv. AKA8401</strain>
    </source>
</reference>
<dbReference type="AlphaFoldDB" id="A0A0B0PDE6"/>
<evidence type="ECO:0000256" key="1">
    <source>
        <dbReference type="SAM" id="MobiDB-lite"/>
    </source>
</evidence>
<evidence type="ECO:0000313" key="2">
    <source>
        <dbReference type="EMBL" id="KHG21426.1"/>
    </source>
</evidence>
<protein>
    <submittedName>
        <fullName evidence="2">Uncharacterized protein</fullName>
    </submittedName>
</protein>